<sequence length="117" mass="13018">MQSAASITVASHLRYTVEKLPPPDPADFGYLPEDFGADEIRGIPDGDGYHWTAFRKGEGQISWNTDRSGNYREFSPTGRFGPRVHMSDRNVKKDEGSLNNSTQVWVEEPSDEAAEGD</sequence>
<dbReference type="RefSeq" id="WP_389835044.1">
    <property type="nucleotide sequence ID" value="NZ_JBIAJP010000017.1"/>
</dbReference>
<evidence type="ECO:0000313" key="3">
    <source>
        <dbReference type="Proteomes" id="UP001601422"/>
    </source>
</evidence>
<keyword evidence="3" id="KW-1185">Reference proteome</keyword>
<feature type="compositionally biased region" description="Basic and acidic residues" evidence="1">
    <location>
        <begin position="85"/>
        <end position="96"/>
    </location>
</feature>
<feature type="region of interest" description="Disordered" evidence="1">
    <location>
        <begin position="65"/>
        <end position="117"/>
    </location>
</feature>
<dbReference type="Proteomes" id="UP001601422">
    <property type="component" value="Unassembled WGS sequence"/>
</dbReference>
<feature type="compositionally biased region" description="Acidic residues" evidence="1">
    <location>
        <begin position="108"/>
        <end position="117"/>
    </location>
</feature>
<accession>A0ABW6N7C7</accession>
<proteinExistence type="predicted"/>
<evidence type="ECO:0000313" key="2">
    <source>
        <dbReference type="EMBL" id="MFF0009125.1"/>
    </source>
</evidence>
<comment type="caution">
    <text evidence="2">The sequence shown here is derived from an EMBL/GenBank/DDBJ whole genome shotgun (WGS) entry which is preliminary data.</text>
</comment>
<evidence type="ECO:0000256" key="1">
    <source>
        <dbReference type="SAM" id="MobiDB-lite"/>
    </source>
</evidence>
<reference evidence="2 3" key="1">
    <citation type="submission" date="2024-10" db="EMBL/GenBank/DDBJ databases">
        <title>The Natural Products Discovery Center: Release of the First 8490 Sequenced Strains for Exploring Actinobacteria Biosynthetic Diversity.</title>
        <authorList>
            <person name="Kalkreuter E."/>
            <person name="Kautsar S.A."/>
            <person name="Yang D."/>
            <person name="Bader C.D."/>
            <person name="Teijaro C.N."/>
            <person name="Fluegel L."/>
            <person name="Davis C.M."/>
            <person name="Simpson J.R."/>
            <person name="Lauterbach L."/>
            <person name="Steele A.D."/>
            <person name="Gui C."/>
            <person name="Meng S."/>
            <person name="Li G."/>
            <person name="Viehrig K."/>
            <person name="Ye F."/>
            <person name="Su P."/>
            <person name="Kiefer A.F."/>
            <person name="Nichols A."/>
            <person name="Cepeda A.J."/>
            <person name="Yan W."/>
            <person name="Fan B."/>
            <person name="Jiang Y."/>
            <person name="Adhikari A."/>
            <person name="Zheng C.-J."/>
            <person name="Schuster L."/>
            <person name="Cowan T.M."/>
            <person name="Smanski M.J."/>
            <person name="Chevrette M.G."/>
            <person name="De Carvalho L.P.S."/>
            <person name="Shen B."/>
        </authorList>
    </citation>
    <scope>NUCLEOTIDE SEQUENCE [LARGE SCALE GENOMIC DNA]</scope>
    <source>
        <strain evidence="2 3">NPDC005497</strain>
    </source>
</reference>
<organism evidence="2 3">
    <name type="scientific">Streptomyces tibetensis</name>
    <dbReference type="NCBI Taxonomy" id="2382123"/>
    <lineage>
        <taxon>Bacteria</taxon>
        <taxon>Bacillati</taxon>
        <taxon>Actinomycetota</taxon>
        <taxon>Actinomycetes</taxon>
        <taxon>Kitasatosporales</taxon>
        <taxon>Streptomycetaceae</taxon>
        <taxon>Streptomyces</taxon>
    </lineage>
</organism>
<gene>
    <name evidence="2" type="ORF">ACFYQT_37690</name>
</gene>
<name>A0ABW6N7C7_9ACTN</name>
<protein>
    <submittedName>
        <fullName evidence="2">Uncharacterized protein</fullName>
    </submittedName>
</protein>
<dbReference type="EMBL" id="JBIAJP010000017">
    <property type="protein sequence ID" value="MFF0009125.1"/>
    <property type="molecule type" value="Genomic_DNA"/>
</dbReference>